<evidence type="ECO:0000313" key="2">
    <source>
        <dbReference type="EMBL" id="MET3867261.1"/>
    </source>
</evidence>
<reference evidence="2 3" key="1">
    <citation type="submission" date="2024-06" db="EMBL/GenBank/DDBJ databases">
        <title>Genomics of switchgrass bacterial isolates.</title>
        <authorList>
            <person name="Shade A."/>
        </authorList>
    </citation>
    <scope>NUCLEOTIDE SEQUENCE [LARGE SCALE GENOMIC DNA]</scope>
    <source>
        <strain evidence="2 3">PvP084</strain>
    </source>
</reference>
<evidence type="ECO:0000256" key="1">
    <source>
        <dbReference type="SAM" id="MobiDB-lite"/>
    </source>
</evidence>
<proteinExistence type="predicted"/>
<protein>
    <submittedName>
        <fullName evidence="2">Alpha/beta-hydrolase family hydrolase</fullName>
    </submittedName>
</protein>
<gene>
    <name evidence="2" type="ORF">ABIC20_004570</name>
</gene>
<feature type="compositionally biased region" description="Basic and acidic residues" evidence="1">
    <location>
        <begin position="1155"/>
        <end position="1172"/>
    </location>
</feature>
<organism evidence="2 3">
    <name type="scientific">Methylobacterium radiotolerans</name>
    <dbReference type="NCBI Taxonomy" id="31998"/>
    <lineage>
        <taxon>Bacteria</taxon>
        <taxon>Pseudomonadati</taxon>
        <taxon>Pseudomonadota</taxon>
        <taxon>Alphaproteobacteria</taxon>
        <taxon>Hyphomicrobiales</taxon>
        <taxon>Methylobacteriaceae</taxon>
        <taxon>Methylobacterium</taxon>
    </lineage>
</organism>
<comment type="caution">
    <text evidence="2">The sequence shown here is derived from an EMBL/GenBank/DDBJ whole genome shotgun (WGS) entry which is preliminary data.</text>
</comment>
<evidence type="ECO:0000313" key="3">
    <source>
        <dbReference type="Proteomes" id="UP001549119"/>
    </source>
</evidence>
<feature type="region of interest" description="Disordered" evidence="1">
    <location>
        <begin position="1155"/>
        <end position="1190"/>
    </location>
</feature>
<dbReference type="EMBL" id="JBEPNW010000002">
    <property type="protein sequence ID" value="MET3867261.1"/>
    <property type="molecule type" value="Genomic_DNA"/>
</dbReference>
<sequence>MRSYWQNSGKLGLIYRMDPGDPIRESRRLPVLDPDGGATKHVVEVLAKGKAYTILGTHYRAGSVFRYRNITPAANGPEYAAMVSAAQLQAFLEDAAQEVCLLGALKRYGGRDVVFHEGAIEALVVEAGNLVVPGSVTQVRNVTFNAEGKVVDGREAFLTSRAFAYCIRNPGLAATPQGRHALAGRLAQEAHDRWDGLGDHHRTWHGGHGDTDVLCCARARIESAARTAANRPDFVQRVGRDETGRLSLVQRAAIAAPKDVGDLAWLTDDEKSSVLLRGVSVDGQAEKRLARAIVTDQRIRDREQERVSATNRMAIDRFVGQTRERHADPSADVPAVILLKAPTGAGKTSLAVEVIAEDVARHGACGPRLFLLPSYNNIDEVERRARKGRKAAPGADYAAMAQAAANEARRHGLKVEVLTGKERGGCRMAAQLSFLRAQGQPASALCHHKERLHVPLADKDADPVYDETWCTHHPDAGGDCPVILARRRLADADLIFAPTVFLTNQLPEGLAKVVTGLVVDERCAFEMIRYAVMPLSALDPGNRGAPILTAKEKAEGVDAEGMAIERDHVAIEARRILLAGGDVAQAFHGDEKLSGMVESAITVCGRGQRSTGIKPNVTVEQLKEIFTVPERAGIREEHRFWSLVRDRIQALRDDARGRELVEAKLLPAEGRTWRAKGARDHRVQILDKDAVAGIDDHVVRLSWMDEPNLKGHPTLLLDASADPEIIGKCWSGRPVEEIRVDAYLHMRTVVCLDGEYASTGLDVGLARDDERAGRIAHQIDRVRRVETALAGIYGAGRIATFAAKRVRRAMRLAHGEGENVDQGHFGAVRGLDFAKDHKAILTVGRLEFPSWVYDAWAAALTYDDDVPEEPFDRWGNGLATEGGKIEMPTVKRTLPLRDGRDLTYDVRELPGRWGRAVQKQMREEELLQCAGRLRPVYRDGEPPVWVAMSSIVPEGIVVDAVTTGATLADLKGAAKVHEAVRRVGILDKDLIRNAAPDLAGDLSRALGLSGIALEGNRAAAGLGLDLYSVTVDGETREIYVPASSPDPISTAVEAYDRAGKRVASIRLVAKGATPVPSQRRAPDGIDEEIGHRDERRAAEDAARAAARALSPAELSQDPAEIFANCPPERLPPRKPVYRDIGTDVVLIGAGFTPEKANEIGRREAAARAELRARPRSRPGPDPVRAGSRPA</sequence>
<dbReference type="RefSeq" id="WP_354404824.1">
    <property type="nucleotide sequence ID" value="NZ_JBEPNW010000002.1"/>
</dbReference>
<keyword evidence="3" id="KW-1185">Reference proteome</keyword>
<name>A0ABV2NLB0_9HYPH</name>
<accession>A0ABV2NLB0</accession>
<dbReference type="Proteomes" id="UP001549119">
    <property type="component" value="Unassembled WGS sequence"/>
</dbReference>